<dbReference type="Gene3D" id="3.40.20.10">
    <property type="entry name" value="Severin"/>
    <property type="match status" value="6"/>
</dbReference>
<evidence type="ECO:0000256" key="3">
    <source>
        <dbReference type="ARBA" id="ARBA00022737"/>
    </source>
</evidence>
<dbReference type="InterPro" id="IPR007122">
    <property type="entry name" value="Villin/Gelsolin"/>
</dbReference>
<dbReference type="PANTHER" id="PTHR11977:SF51">
    <property type="entry name" value="PROTEIN FLIGHTLESS-1 HOMOLOG"/>
    <property type="match status" value="1"/>
</dbReference>
<evidence type="ECO:0000259" key="5">
    <source>
        <dbReference type="PROSITE" id="PS51089"/>
    </source>
</evidence>
<dbReference type="OrthoDB" id="6375767at2759"/>
<dbReference type="GO" id="GO:0007010">
    <property type="term" value="P:cytoskeleton organization"/>
    <property type="evidence" value="ECO:0007669"/>
    <property type="project" value="InterPro"/>
</dbReference>
<dbReference type="RefSeq" id="XP_008605400.1">
    <property type="nucleotide sequence ID" value="XM_008607178.1"/>
</dbReference>
<dbReference type="PRINTS" id="PR00597">
    <property type="entry name" value="GELSOLIN"/>
</dbReference>
<evidence type="ECO:0000313" key="6">
    <source>
        <dbReference type="EMBL" id="EQC41686.1"/>
    </source>
</evidence>
<dbReference type="GeneID" id="19942371"/>
<keyword evidence="4" id="KW-0009">Actin-binding</keyword>
<sequence length="823" mass="89601">MAEQAFVGVGQRPGLVAWRIEKLVPVPVKKDLHKLHSGDSYIFLQTLQKGSALAWNIHFWLGKDTSQDESGVAAYKTVELDEALGGGPIQYRECQGHESDLFLSYFKATGIEYLAGGVESGFKTVVRDQYDTKLFQVKGKRTVRVNEVPVKAASLTTDDVYVLDMGLQIFVFNGPTANRQEKAKALDFVRQLNNNERGGRGSITFLDDEPKNATFWKTLGGFINVTKEGPSDEAAEKAQRNAIKLIQLSDASSNLKTTDVTPADGILTKALLSSDDVFIVDGGNALHVWIGKGASADERKNGMIYATKYLAQTKRAAHTPISRVADGAEGAAFKTLFRAWDPPRTIAFGAVEAKALVSPAHAGVNAASLYAVSATEDDDMFAGQSGSSVVKVWRIEDMEKVEVAPETYGQFYGGDSYVVLQTFTPTNGKPAHVIYYWQGRMSSQDEKAASALWAQRLDDEMGGSPVQVRVTQGKEPAHFRRLFLGKLIVHSGGKASGFKNRDDEDSYDTDGVSLYHVKGSTELNTFATQVEEVASSLNSGDCYVLVTPRVVYEWQGRSSNAEEQSVASSIASILRLNRSISVVPEGSEDGSFWGFLGGEGPYPSEKVGIEAQHEPRLFHCTNMTGFFDATEVVAFAQDDLNIDDVFLLDVYTALFLWIGDGANEAEKRGAAKMAQDYLGAAKSDGRGDDTPIITVASGKEPAIFTCHFAGWDASFFEQPAFVDPYEAKLQKMRAEKAKAEGTHEAAPAIGKVVPPAAPMIVAAPGQTFSYEQLLSGVEGIDIALKENYLSAGDFDKVFGMTVAEFHAMPKWKQQAKKKDVKLF</sequence>
<dbReference type="SUPFAM" id="SSF47050">
    <property type="entry name" value="VHP, Villin headpiece domain"/>
    <property type="match status" value="1"/>
</dbReference>
<evidence type="ECO:0000256" key="2">
    <source>
        <dbReference type="ARBA" id="ARBA00022467"/>
    </source>
</evidence>
<dbReference type="CDD" id="cd11289">
    <property type="entry name" value="gelsolin_S2_like"/>
    <property type="match status" value="1"/>
</dbReference>
<dbReference type="GO" id="GO:0051693">
    <property type="term" value="P:actin filament capping"/>
    <property type="evidence" value="ECO:0007669"/>
    <property type="project" value="UniProtKB-KW"/>
</dbReference>
<dbReference type="eggNOG" id="KOG0443">
    <property type="taxonomic scope" value="Eukaryota"/>
</dbReference>
<dbReference type="OMA" id="DPNIWSA"/>
<dbReference type="CDD" id="cd11290">
    <property type="entry name" value="gelsolin_S1_like"/>
    <property type="match status" value="1"/>
</dbReference>
<dbReference type="PANTHER" id="PTHR11977">
    <property type="entry name" value="VILLIN"/>
    <property type="match status" value="1"/>
</dbReference>
<dbReference type="EMBL" id="JH767134">
    <property type="protein sequence ID" value="EQC41686.1"/>
    <property type="molecule type" value="Genomic_DNA"/>
</dbReference>
<feature type="domain" description="HP" evidence="5">
    <location>
        <begin position="762"/>
        <end position="823"/>
    </location>
</feature>
<dbReference type="SUPFAM" id="SSF55753">
    <property type="entry name" value="Actin depolymerizing proteins"/>
    <property type="match status" value="6"/>
</dbReference>
<evidence type="ECO:0000313" key="7">
    <source>
        <dbReference type="Proteomes" id="UP000030762"/>
    </source>
</evidence>
<dbReference type="FunFam" id="3.40.20.10:FF:000005">
    <property type="entry name" value="Gelsolin"/>
    <property type="match status" value="1"/>
</dbReference>
<dbReference type="InParanoid" id="T0R3Z2"/>
<evidence type="ECO:0000256" key="1">
    <source>
        <dbReference type="ARBA" id="ARBA00008418"/>
    </source>
</evidence>
<keyword evidence="3" id="KW-0677">Repeat</keyword>
<proteinExistence type="inferred from homology"/>
<organism evidence="6 7">
    <name type="scientific">Saprolegnia diclina (strain VS20)</name>
    <dbReference type="NCBI Taxonomy" id="1156394"/>
    <lineage>
        <taxon>Eukaryota</taxon>
        <taxon>Sar</taxon>
        <taxon>Stramenopiles</taxon>
        <taxon>Oomycota</taxon>
        <taxon>Saprolegniomycetes</taxon>
        <taxon>Saprolegniales</taxon>
        <taxon>Saprolegniaceae</taxon>
        <taxon>Saprolegnia</taxon>
    </lineage>
</organism>
<name>T0R3Z2_SAPDV</name>
<dbReference type="CDD" id="cd11288">
    <property type="entry name" value="gelsolin_S5_like"/>
    <property type="match status" value="1"/>
</dbReference>
<dbReference type="STRING" id="1156394.T0R3Z2"/>
<dbReference type="InterPro" id="IPR007123">
    <property type="entry name" value="Gelsolin-like_dom"/>
</dbReference>
<dbReference type="SMART" id="SM00262">
    <property type="entry name" value="GEL"/>
    <property type="match status" value="6"/>
</dbReference>
<evidence type="ECO:0000256" key="4">
    <source>
        <dbReference type="ARBA" id="ARBA00023203"/>
    </source>
</evidence>
<dbReference type="InterPro" id="IPR036886">
    <property type="entry name" value="Villin_headpiece_dom_sf"/>
</dbReference>
<dbReference type="VEuPathDB" id="FungiDB:SDRG_01644"/>
<dbReference type="Proteomes" id="UP000030762">
    <property type="component" value="Unassembled WGS sequence"/>
</dbReference>
<dbReference type="SMART" id="SM00153">
    <property type="entry name" value="VHP"/>
    <property type="match status" value="1"/>
</dbReference>
<accession>T0R3Z2</accession>
<dbReference type="Pfam" id="PF02209">
    <property type="entry name" value="VHP"/>
    <property type="match status" value="1"/>
</dbReference>
<dbReference type="Gene3D" id="1.10.950.10">
    <property type="entry name" value="Villin headpiece domain"/>
    <property type="match status" value="1"/>
</dbReference>
<dbReference type="GO" id="GO:0051015">
    <property type="term" value="F:actin filament binding"/>
    <property type="evidence" value="ECO:0007669"/>
    <property type="project" value="InterPro"/>
</dbReference>
<comment type="similarity">
    <text evidence="1">Belongs to the villin/gelsolin family.</text>
</comment>
<keyword evidence="2" id="KW-0117">Actin capping</keyword>
<keyword evidence="7" id="KW-1185">Reference proteome</keyword>
<dbReference type="PROSITE" id="PS51089">
    <property type="entry name" value="HP"/>
    <property type="match status" value="1"/>
</dbReference>
<reference evidence="6 7" key="1">
    <citation type="submission" date="2012-04" db="EMBL/GenBank/DDBJ databases">
        <title>The Genome Sequence of Saprolegnia declina VS20.</title>
        <authorList>
            <consortium name="The Broad Institute Genome Sequencing Platform"/>
            <person name="Russ C."/>
            <person name="Nusbaum C."/>
            <person name="Tyler B."/>
            <person name="van West P."/>
            <person name="Dieguez-Uribeondo J."/>
            <person name="de Bruijn I."/>
            <person name="Tripathy S."/>
            <person name="Jiang R."/>
            <person name="Young S.K."/>
            <person name="Zeng Q."/>
            <person name="Gargeya S."/>
            <person name="Fitzgerald M."/>
            <person name="Haas B."/>
            <person name="Abouelleil A."/>
            <person name="Alvarado L."/>
            <person name="Arachchi H.M."/>
            <person name="Berlin A."/>
            <person name="Chapman S.B."/>
            <person name="Goldberg J."/>
            <person name="Griggs A."/>
            <person name="Gujja S."/>
            <person name="Hansen M."/>
            <person name="Howarth C."/>
            <person name="Imamovic A."/>
            <person name="Larimer J."/>
            <person name="McCowen C."/>
            <person name="Montmayeur A."/>
            <person name="Murphy C."/>
            <person name="Neiman D."/>
            <person name="Pearson M."/>
            <person name="Priest M."/>
            <person name="Roberts A."/>
            <person name="Saif S."/>
            <person name="Shea T."/>
            <person name="Sisk P."/>
            <person name="Sykes S."/>
            <person name="Wortman J."/>
            <person name="Nusbaum C."/>
            <person name="Birren B."/>
        </authorList>
    </citation>
    <scope>NUCLEOTIDE SEQUENCE [LARGE SCALE GENOMIC DNA]</scope>
    <source>
        <strain evidence="6 7">VS20</strain>
    </source>
</reference>
<dbReference type="CDD" id="cd11291">
    <property type="entry name" value="gelsolin_S6_like"/>
    <property type="match status" value="1"/>
</dbReference>
<dbReference type="FunFam" id="3.40.20.10:FF:000001">
    <property type="entry name" value="Gelsolin"/>
    <property type="match status" value="1"/>
</dbReference>
<dbReference type="InterPro" id="IPR003128">
    <property type="entry name" value="Villin_headpiece"/>
</dbReference>
<dbReference type="AlphaFoldDB" id="T0R3Z2"/>
<dbReference type="CDD" id="cd11293">
    <property type="entry name" value="gelsolin_S4_like"/>
    <property type="match status" value="1"/>
</dbReference>
<dbReference type="CDD" id="cd11292">
    <property type="entry name" value="gelsolin_S3_like"/>
    <property type="match status" value="1"/>
</dbReference>
<dbReference type="InterPro" id="IPR029006">
    <property type="entry name" value="ADF-H/Gelsolin-like_dom_sf"/>
</dbReference>
<protein>
    <recommendedName>
        <fullName evidence="5">HP domain-containing protein</fullName>
    </recommendedName>
</protein>
<dbReference type="Pfam" id="PF00626">
    <property type="entry name" value="Gelsolin"/>
    <property type="match status" value="6"/>
</dbReference>
<gene>
    <name evidence="6" type="ORF">SDRG_01644</name>
</gene>